<feature type="domain" description="FMN-binding" evidence="7">
    <location>
        <begin position="97"/>
        <end position="191"/>
    </location>
</feature>
<dbReference type="PANTHER" id="PTHR36118:SF1">
    <property type="entry name" value="ION-TRANSLOCATING OXIDOREDUCTASE COMPLEX SUBUNIT G"/>
    <property type="match status" value="1"/>
</dbReference>
<evidence type="ECO:0000259" key="7">
    <source>
        <dbReference type="SMART" id="SM00900"/>
    </source>
</evidence>
<keyword evidence="6" id="KW-0472">Membrane</keyword>
<dbReference type="EMBL" id="JADINF010000034">
    <property type="protein sequence ID" value="MBO8423663.1"/>
    <property type="molecule type" value="Genomic_DNA"/>
</dbReference>
<dbReference type="GO" id="GO:0009055">
    <property type="term" value="F:electron transfer activity"/>
    <property type="evidence" value="ECO:0007669"/>
    <property type="project" value="InterPro"/>
</dbReference>
<comment type="caution">
    <text evidence="8">The sequence shown here is derived from an EMBL/GenBank/DDBJ whole genome shotgun (WGS) entry which is preliminary data.</text>
</comment>
<keyword evidence="3" id="KW-0285">Flavoprotein</keyword>
<evidence type="ECO:0000256" key="2">
    <source>
        <dbReference type="ARBA" id="ARBA00022553"/>
    </source>
</evidence>
<evidence type="ECO:0000256" key="3">
    <source>
        <dbReference type="ARBA" id="ARBA00022630"/>
    </source>
</evidence>
<dbReference type="Proteomes" id="UP000727857">
    <property type="component" value="Unassembled WGS sequence"/>
</dbReference>
<evidence type="ECO:0000256" key="1">
    <source>
        <dbReference type="ARBA" id="ARBA00022448"/>
    </source>
</evidence>
<feature type="transmembrane region" description="Helical" evidence="6">
    <location>
        <begin position="12"/>
        <end position="34"/>
    </location>
</feature>
<keyword evidence="5" id="KW-0249">Electron transport</keyword>
<organism evidence="8 9">
    <name type="scientific">Candidatus Stercoripulliclostridium pullicola</name>
    <dbReference type="NCBI Taxonomy" id="2840953"/>
    <lineage>
        <taxon>Bacteria</taxon>
        <taxon>Bacillati</taxon>
        <taxon>Bacillota</taxon>
        <taxon>Clostridia</taxon>
        <taxon>Eubacteriales</taxon>
        <taxon>Candidatus Stercoripulliclostridium</taxon>
    </lineage>
</organism>
<reference evidence="8" key="1">
    <citation type="submission" date="2020-10" db="EMBL/GenBank/DDBJ databases">
        <authorList>
            <person name="Gilroy R."/>
        </authorList>
    </citation>
    <scope>NUCLEOTIDE SEQUENCE</scope>
    <source>
        <strain evidence="8">517</strain>
    </source>
</reference>
<keyword evidence="1" id="KW-0813">Transport</keyword>
<proteinExistence type="predicted"/>
<dbReference type="AlphaFoldDB" id="A0A940DGA9"/>
<dbReference type="GO" id="GO:0005886">
    <property type="term" value="C:plasma membrane"/>
    <property type="evidence" value="ECO:0007669"/>
    <property type="project" value="InterPro"/>
</dbReference>
<dbReference type="Pfam" id="PF04205">
    <property type="entry name" value="FMN_bind"/>
    <property type="match status" value="1"/>
</dbReference>
<name>A0A940DGA9_9FIRM</name>
<evidence type="ECO:0000256" key="5">
    <source>
        <dbReference type="ARBA" id="ARBA00022982"/>
    </source>
</evidence>
<keyword evidence="6" id="KW-1133">Transmembrane helix</keyword>
<protein>
    <submittedName>
        <fullName evidence="8">FMN-binding protein</fullName>
    </submittedName>
</protein>
<sequence length="198" mass="21354">MKKLNVSKESVRIVVCLGVIALVASLLLAVVNLFTQVDEAAELRKAIGEVYAEAEIEREVDLKDFENTDGTEVLNVFVADDGAYIILTHVAKADKVGYNAGGVSMLVIIKDDEIIKLSGYSHSETPGLGANAFKDKHLDQYIGLTTDRFDVYEGEQIVAPDGGYFTPVKVTSATYTTNAVFLAVKASVRAYVILTGGM</sequence>
<keyword evidence="4" id="KW-0288">FMN</keyword>
<gene>
    <name evidence="8" type="ORF">IAB16_01380</name>
</gene>
<dbReference type="SMART" id="SM00900">
    <property type="entry name" value="FMN_bind"/>
    <property type="match status" value="1"/>
</dbReference>
<evidence type="ECO:0000256" key="4">
    <source>
        <dbReference type="ARBA" id="ARBA00022643"/>
    </source>
</evidence>
<evidence type="ECO:0000256" key="6">
    <source>
        <dbReference type="SAM" id="Phobius"/>
    </source>
</evidence>
<evidence type="ECO:0000313" key="9">
    <source>
        <dbReference type="Proteomes" id="UP000727857"/>
    </source>
</evidence>
<evidence type="ECO:0000313" key="8">
    <source>
        <dbReference type="EMBL" id="MBO8423663.1"/>
    </source>
</evidence>
<reference evidence="8" key="2">
    <citation type="journal article" date="2021" name="PeerJ">
        <title>Extensive microbial diversity within the chicken gut microbiome revealed by metagenomics and culture.</title>
        <authorList>
            <person name="Gilroy R."/>
            <person name="Ravi A."/>
            <person name="Getino M."/>
            <person name="Pursley I."/>
            <person name="Horton D.L."/>
            <person name="Alikhan N.F."/>
            <person name="Baker D."/>
            <person name="Gharbi K."/>
            <person name="Hall N."/>
            <person name="Watson M."/>
            <person name="Adriaenssens E.M."/>
            <person name="Foster-Nyarko E."/>
            <person name="Jarju S."/>
            <person name="Secka A."/>
            <person name="Antonio M."/>
            <person name="Oren A."/>
            <person name="Chaudhuri R.R."/>
            <person name="La Ragione R."/>
            <person name="Hildebrand F."/>
            <person name="Pallen M.J."/>
        </authorList>
    </citation>
    <scope>NUCLEOTIDE SEQUENCE</scope>
    <source>
        <strain evidence="8">517</strain>
    </source>
</reference>
<accession>A0A940DGA9</accession>
<dbReference type="InterPro" id="IPR007329">
    <property type="entry name" value="FMN-bd"/>
</dbReference>
<keyword evidence="2" id="KW-0597">Phosphoprotein</keyword>
<dbReference type="GO" id="GO:0022900">
    <property type="term" value="P:electron transport chain"/>
    <property type="evidence" value="ECO:0007669"/>
    <property type="project" value="InterPro"/>
</dbReference>
<keyword evidence="6" id="KW-0812">Transmembrane</keyword>
<dbReference type="PANTHER" id="PTHR36118">
    <property type="entry name" value="ION-TRANSLOCATING OXIDOREDUCTASE COMPLEX SUBUNIT G"/>
    <property type="match status" value="1"/>
</dbReference>
<dbReference type="GO" id="GO:0010181">
    <property type="term" value="F:FMN binding"/>
    <property type="evidence" value="ECO:0007669"/>
    <property type="project" value="InterPro"/>
</dbReference>
<dbReference type="InterPro" id="IPR010209">
    <property type="entry name" value="Ion_transpt_RnfG/RsxG"/>
</dbReference>